<dbReference type="InterPro" id="IPR029475">
    <property type="entry name" value="DUF6807"/>
</dbReference>
<reference evidence="1" key="1">
    <citation type="submission" date="2022-11" db="EMBL/GenBank/DDBJ databases">
        <authorList>
            <person name="Mo P."/>
        </authorList>
    </citation>
    <scope>NUCLEOTIDE SEQUENCE</scope>
    <source>
        <strain evidence="1">HUAS 11-8</strain>
    </source>
</reference>
<sequence>MPLSLLEEHGRSLSLSAGEVTLFRYVYGPTDRQLESPRPYFHPVHTLGGRLVTVLRPWDHVWHKGIAWSLPNVGTQNFWGGPTYLRDRGYVQADNNGSIAHRSFDRIRLDDNVLRVDESLVWVASTGKTWFTERRAFGARLEPGAGGWTLGYATEFTNISGASVPIGSPTTEGRPNAGYGGLLWRGPRSFTGGRVYLEERTGGDELMGERGRWLAFSGDHDETDGSSTLVFVDHSTPPDGQPVRWFVRSTGFAGVCPAPFFDTVRTIEPGESLAFHYTITVLDGDPGPARAAEIAAAARRSGAAPF</sequence>
<dbReference type="Proteomes" id="UP001163203">
    <property type="component" value="Chromosome"/>
</dbReference>
<dbReference type="RefSeq" id="WP_268758987.1">
    <property type="nucleotide sequence ID" value="NZ_CP113836.1"/>
</dbReference>
<evidence type="ECO:0000313" key="1">
    <source>
        <dbReference type="EMBL" id="WAL68895.1"/>
    </source>
</evidence>
<keyword evidence="2" id="KW-1185">Reference proteome</keyword>
<protein>
    <submittedName>
        <fullName evidence="1">PmoA family protein</fullName>
    </submittedName>
</protein>
<name>A0ABY7B953_9PSEU</name>
<dbReference type="EMBL" id="CP113836">
    <property type="protein sequence ID" value="WAL68895.1"/>
    <property type="molecule type" value="Genomic_DNA"/>
</dbReference>
<dbReference type="Pfam" id="PF14100">
    <property type="entry name" value="DUF6807"/>
    <property type="match status" value="1"/>
</dbReference>
<proteinExistence type="predicted"/>
<organism evidence="1 2">
    <name type="scientific">Amycolatopsis cynarae</name>
    <dbReference type="NCBI Taxonomy" id="2995223"/>
    <lineage>
        <taxon>Bacteria</taxon>
        <taxon>Bacillati</taxon>
        <taxon>Actinomycetota</taxon>
        <taxon>Actinomycetes</taxon>
        <taxon>Pseudonocardiales</taxon>
        <taxon>Pseudonocardiaceae</taxon>
        <taxon>Amycolatopsis</taxon>
    </lineage>
</organism>
<gene>
    <name evidence="1" type="ORF">ORV05_14370</name>
</gene>
<evidence type="ECO:0000313" key="2">
    <source>
        <dbReference type="Proteomes" id="UP001163203"/>
    </source>
</evidence>
<accession>A0ABY7B953</accession>